<dbReference type="InterPro" id="IPR022121">
    <property type="entry name" value="Peptidase_M73_camelysin"/>
</dbReference>
<evidence type="ECO:0000313" key="4">
    <source>
        <dbReference type="Proteomes" id="UP000503441"/>
    </source>
</evidence>
<evidence type="ECO:0000256" key="1">
    <source>
        <dbReference type="SAM" id="MobiDB-lite"/>
    </source>
</evidence>
<dbReference type="InterPro" id="IPR023833">
    <property type="entry name" value="Signal_pept_SipW-depend-type"/>
</dbReference>
<keyword evidence="4" id="KW-1185">Reference proteome</keyword>
<dbReference type="RefSeq" id="WP_166331225.1">
    <property type="nucleotide sequence ID" value="NZ_CP049933.1"/>
</dbReference>
<dbReference type="Proteomes" id="UP000503441">
    <property type="component" value="Chromosome"/>
</dbReference>
<feature type="region of interest" description="Disordered" evidence="1">
    <location>
        <begin position="165"/>
        <end position="207"/>
    </location>
</feature>
<feature type="chain" id="PRO_5046090961" description="Camelysin metallo-endopeptidase" evidence="2">
    <location>
        <begin position="29"/>
        <end position="207"/>
    </location>
</feature>
<feature type="signal peptide" evidence="2">
    <location>
        <begin position="1"/>
        <end position="28"/>
    </location>
</feature>
<gene>
    <name evidence="3" type="ORF">G7066_11545</name>
</gene>
<feature type="compositionally biased region" description="Basic and acidic residues" evidence="1">
    <location>
        <begin position="187"/>
        <end position="196"/>
    </location>
</feature>
<proteinExistence type="predicted"/>
<evidence type="ECO:0008006" key="5">
    <source>
        <dbReference type="Google" id="ProtNLM"/>
    </source>
</evidence>
<dbReference type="Pfam" id="PF12389">
    <property type="entry name" value="Peptidase_M73"/>
    <property type="match status" value="1"/>
</dbReference>
<keyword evidence="2" id="KW-0732">Signal</keyword>
<accession>A0ABX6JZN4</accession>
<dbReference type="EMBL" id="CP049933">
    <property type="protein sequence ID" value="QIM19043.1"/>
    <property type="molecule type" value="Genomic_DNA"/>
</dbReference>
<organism evidence="3 4">
    <name type="scientific">Leucobacter coleopterorum</name>
    <dbReference type="NCBI Taxonomy" id="2714933"/>
    <lineage>
        <taxon>Bacteria</taxon>
        <taxon>Bacillati</taxon>
        <taxon>Actinomycetota</taxon>
        <taxon>Actinomycetes</taxon>
        <taxon>Micrococcales</taxon>
        <taxon>Microbacteriaceae</taxon>
        <taxon>Leucobacter</taxon>
    </lineage>
</organism>
<sequence>MKLSFSPRARIFAAAAVVLAAGVGATLAAFTDSGNVETTFTAGSLDLKFDGDEDGNPTNYVVDFSAGFDNLAPGDTVTRDLLVFNSGTLDALLSLGTPQITNSAGTPSPALQDSLTMTITDITVPASPVSVYDGPLPNSGFTSLDISSGGAANGRTLQMEVTLDSAAPPSVGDKPLRSCFRSPRPSHRLERHEDKSIAAVYPSDLAS</sequence>
<dbReference type="NCBIfam" id="TIGR04088">
    <property type="entry name" value="cognate_SipW"/>
    <property type="match status" value="1"/>
</dbReference>
<reference evidence="3 4" key="1">
    <citation type="submission" date="2020-03" db="EMBL/GenBank/DDBJ databases">
        <title>Leucobacter sp. nov., isolated from beetles.</title>
        <authorList>
            <person name="Hyun D.-W."/>
            <person name="Bae J.-W."/>
        </authorList>
    </citation>
    <scope>NUCLEOTIDE SEQUENCE [LARGE SCALE GENOMIC DNA]</scope>
    <source>
        <strain evidence="3 4">HDW9A</strain>
    </source>
</reference>
<name>A0ABX6JZN4_9MICO</name>
<evidence type="ECO:0000313" key="3">
    <source>
        <dbReference type="EMBL" id="QIM19043.1"/>
    </source>
</evidence>
<protein>
    <recommendedName>
        <fullName evidence="5">Camelysin metallo-endopeptidase</fullName>
    </recommendedName>
</protein>
<evidence type="ECO:0000256" key="2">
    <source>
        <dbReference type="SAM" id="SignalP"/>
    </source>
</evidence>